<keyword evidence="1" id="KW-1133">Transmembrane helix</keyword>
<evidence type="ECO:0000313" key="4">
    <source>
        <dbReference type="Proteomes" id="UP000669605"/>
    </source>
</evidence>
<feature type="transmembrane region" description="Helical" evidence="1">
    <location>
        <begin position="181"/>
        <end position="204"/>
    </location>
</feature>
<keyword evidence="4" id="KW-1185">Reference proteome</keyword>
<comment type="caution">
    <text evidence="3">The sequence shown here is derived from an EMBL/GenBank/DDBJ whole genome shotgun (WGS) entry which is preliminary data.</text>
</comment>
<dbReference type="InterPro" id="IPR052372">
    <property type="entry name" value="YpjD/HemX"/>
</dbReference>
<accession>A0ABX1QLA5</accession>
<evidence type="ECO:0000259" key="2">
    <source>
        <dbReference type="Pfam" id="PF01578"/>
    </source>
</evidence>
<feature type="transmembrane region" description="Helical" evidence="1">
    <location>
        <begin position="135"/>
        <end position="160"/>
    </location>
</feature>
<keyword evidence="1" id="KW-0812">Transmembrane</keyword>
<dbReference type="PANTHER" id="PTHR38034">
    <property type="entry name" value="INNER MEMBRANE PROTEIN YPJD"/>
    <property type="match status" value="1"/>
</dbReference>
<feature type="transmembrane region" description="Helical" evidence="1">
    <location>
        <begin position="245"/>
        <end position="267"/>
    </location>
</feature>
<reference evidence="3 4" key="1">
    <citation type="journal article" date="2020" name="Curr. Microbiol.">
        <title>Tepidiphilus baoligensis sp. nov., a Novel Bacterium of the Family Hydrogenophilaceae Isolated from an Oil Reservoir.</title>
        <authorList>
            <person name="Zhang X."/>
            <person name="Wang G."/>
            <person name="Ma X."/>
            <person name="Yu J."/>
            <person name="You J."/>
            <person name="Xue Y."/>
            <person name="Ma Y."/>
        </authorList>
    </citation>
    <scope>NUCLEOTIDE SEQUENCE [LARGE SCALE GENOMIC DNA]</scope>
    <source>
        <strain evidence="3 4">B18-69</strain>
    </source>
</reference>
<dbReference type="Pfam" id="PF01578">
    <property type="entry name" value="Cytochrom_C_asm"/>
    <property type="match status" value="1"/>
</dbReference>
<gene>
    <name evidence="3" type="ORF">GV368_02430</name>
</gene>
<organism evidence="3 4">
    <name type="scientific">Tepidiphilus baoligensis</name>
    <dbReference type="NCBI Taxonomy" id="2698687"/>
    <lineage>
        <taxon>Bacteria</taxon>
        <taxon>Pseudomonadati</taxon>
        <taxon>Pseudomonadota</taxon>
        <taxon>Hydrogenophilia</taxon>
        <taxon>Hydrogenophilales</taxon>
        <taxon>Hydrogenophilaceae</taxon>
        <taxon>Tepidiphilus</taxon>
    </lineage>
</organism>
<feature type="transmembrane region" description="Helical" evidence="1">
    <location>
        <begin position="216"/>
        <end position="233"/>
    </location>
</feature>
<name>A0ABX1QLA5_9PROT</name>
<dbReference type="Proteomes" id="UP000669605">
    <property type="component" value="Unassembled WGS sequence"/>
</dbReference>
<keyword evidence="1" id="KW-0472">Membrane</keyword>
<dbReference type="EMBL" id="JAAAUB010000002">
    <property type="protein sequence ID" value="NMH15984.1"/>
    <property type="molecule type" value="Genomic_DNA"/>
</dbReference>
<sequence>MMDSILPHLLAFLLYGLGAIAVGRRCHRQPEEGSRCPRPLDRVLLTAAILAHGWGAATLLLSDQGLRLGFAPALSLTVWLAALFFWIESFYAPIGWLYILLTPIAALVCLLVPWLPLPATPVAADNPWLRLHLVVALLSYALFTLAALHAVLMSVLERALHRRDPVAWLGRMPPLLVMESLLFRVIGVAFVLLTITVLTGVVFSETLFGQPLRSDHKTVFTLLAWAIFGILLLGRRTWGWRGRVALRWTWAGFITLVLAYLGTHFVLEYLLQRR</sequence>
<evidence type="ECO:0000256" key="1">
    <source>
        <dbReference type="SAM" id="Phobius"/>
    </source>
</evidence>
<feature type="domain" description="Cytochrome c assembly protein" evidence="2">
    <location>
        <begin position="49"/>
        <end position="270"/>
    </location>
</feature>
<feature type="transmembrane region" description="Helical" evidence="1">
    <location>
        <begin position="43"/>
        <end position="62"/>
    </location>
</feature>
<dbReference type="PANTHER" id="PTHR38034:SF1">
    <property type="entry name" value="INNER MEMBRANE PROTEIN YPJD"/>
    <property type="match status" value="1"/>
</dbReference>
<feature type="transmembrane region" description="Helical" evidence="1">
    <location>
        <begin position="6"/>
        <end position="23"/>
    </location>
</feature>
<protein>
    <submittedName>
        <fullName evidence="3">Cytochrome C biogenesis protein</fullName>
    </submittedName>
</protein>
<proteinExistence type="predicted"/>
<dbReference type="InterPro" id="IPR002541">
    <property type="entry name" value="Cyt_c_assembly"/>
</dbReference>
<feature type="transmembrane region" description="Helical" evidence="1">
    <location>
        <begin position="68"/>
        <end position="87"/>
    </location>
</feature>
<feature type="transmembrane region" description="Helical" evidence="1">
    <location>
        <begin position="94"/>
        <end position="115"/>
    </location>
</feature>
<evidence type="ECO:0000313" key="3">
    <source>
        <dbReference type="EMBL" id="NMH15984.1"/>
    </source>
</evidence>